<dbReference type="Proteomes" id="UP001432146">
    <property type="component" value="Unassembled WGS sequence"/>
</dbReference>
<reference evidence="2 3" key="1">
    <citation type="submission" date="2024-05" db="EMBL/GenBank/DDBJ databases">
        <title>The nuclear and mitochondrial genome assemblies of Tetragonisca angustula (Apidae: Meliponini), a tiny yet remarkable pollinator in the Neotropics.</title>
        <authorList>
            <person name="Ferrari R."/>
            <person name="Ricardo P.C."/>
            <person name="Dias F.C."/>
            <person name="Araujo N.S."/>
            <person name="Soares D.O."/>
            <person name="Zhou Q.-S."/>
            <person name="Zhu C.-D."/>
            <person name="Coutinho L."/>
            <person name="Airas M.C."/>
            <person name="Batista T.M."/>
        </authorList>
    </citation>
    <scope>NUCLEOTIDE SEQUENCE [LARGE SCALE GENOMIC DNA]</scope>
    <source>
        <strain evidence="2">ASF017062</strain>
        <tissue evidence="2">Abdomen</tissue>
    </source>
</reference>
<organism evidence="2 3">
    <name type="scientific">Tetragonisca angustula</name>
    <dbReference type="NCBI Taxonomy" id="166442"/>
    <lineage>
        <taxon>Eukaryota</taxon>
        <taxon>Metazoa</taxon>
        <taxon>Ecdysozoa</taxon>
        <taxon>Arthropoda</taxon>
        <taxon>Hexapoda</taxon>
        <taxon>Insecta</taxon>
        <taxon>Pterygota</taxon>
        <taxon>Neoptera</taxon>
        <taxon>Endopterygota</taxon>
        <taxon>Hymenoptera</taxon>
        <taxon>Apocrita</taxon>
        <taxon>Aculeata</taxon>
        <taxon>Apoidea</taxon>
        <taxon>Anthophila</taxon>
        <taxon>Apidae</taxon>
        <taxon>Tetragonisca</taxon>
    </lineage>
</organism>
<evidence type="ECO:0000313" key="3">
    <source>
        <dbReference type="Proteomes" id="UP001432146"/>
    </source>
</evidence>
<sequence>MNDWSISDHNVILIRMMSETMNDSVLNVWKRWVCKDVSWEDYESELRKIAGAKGRDVYCEMNVDRMAEGMTEWIQEANGKYMKERVYQNKRSMQWWTKELSDLKRHVRKSRKAWQNARKDGKERVTERLNEYKKVLNEYKYRLRKVKEESWKRFVSVYSNLDPWGVACRGKNVRECLTSLCVNGIEYVT</sequence>
<name>A0AAW0Z911_9HYME</name>
<dbReference type="AlphaFoldDB" id="A0AAW0Z911"/>
<accession>A0AAW0Z911</accession>
<proteinExistence type="predicted"/>
<gene>
    <name evidence="2" type="ORF">QLX08_011295</name>
</gene>
<evidence type="ECO:0000256" key="1">
    <source>
        <dbReference type="SAM" id="Coils"/>
    </source>
</evidence>
<comment type="caution">
    <text evidence="2">The sequence shown here is derived from an EMBL/GenBank/DDBJ whole genome shotgun (WGS) entry which is preliminary data.</text>
</comment>
<protein>
    <recommendedName>
        <fullName evidence="4">Endonuclease-reverse transcriptase</fullName>
    </recommendedName>
</protein>
<dbReference type="EMBL" id="JAWNGG020000360">
    <property type="protein sequence ID" value="KAK9293926.1"/>
    <property type="molecule type" value="Genomic_DNA"/>
</dbReference>
<keyword evidence="3" id="KW-1185">Reference proteome</keyword>
<keyword evidence="1" id="KW-0175">Coiled coil</keyword>
<feature type="coiled-coil region" evidence="1">
    <location>
        <begin position="122"/>
        <end position="149"/>
    </location>
</feature>
<evidence type="ECO:0008006" key="4">
    <source>
        <dbReference type="Google" id="ProtNLM"/>
    </source>
</evidence>
<evidence type="ECO:0000313" key="2">
    <source>
        <dbReference type="EMBL" id="KAK9293926.1"/>
    </source>
</evidence>